<evidence type="ECO:0000256" key="1">
    <source>
        <dbReference type="ARBA" id="ARBA00000491"/>
    </source>
</evidence>
<evidence type="ECO:0000256" key="9">
    <source>
        <dbReference type="ARBA" id="ARBA00023014"/>
    </source>
</evidence>
<dbReference type="PANTHER" id="PTHR43822">
    <property type="entry name" value="HOMOACONITASE, MITOCHONDRIAL-RELATED"/>
    <property type="match status" value="1"/>
</dbReference>
<dbReference type="PROSITE" id="PS01244">
    <property type="entry name" value="ACONITASE_2"/>
    <property type="match status" value="1"/>
</dbReference>
<keyword evidence="5 12" id="KW-0004">4Fe-4S</keyword>
<feature type="binding site" evidence="12">
    <location>
        <position position="407"/>
    </location>
    <ligand>
        <name>[4Fe-4S] cluster</name>
        <dbReference type="ChEBI" id="CHEBI:49883"/>
    </ligand>
</feature>
<keyword evidence="6 12" id="KW-0028">Amino-acid biosynthesis</keyword>
<comment type="cofactor">
    <cofactor evidence="12">
        <name>[4Fe-4S] cluster</name>
        <dbReference type="ChEBI" id="CHEBI:49883"/>
    </cofactor>
    <text evidence="12">Binds 1 [4Fe-4S] cluster per subunit.</text>
</comment>
<organism evidence="15 16">
    <name type="scientific">Akkermansia muciniphila</name>
    <dbReference type="NCBI Taxonomy" id="239935"/>
    <lineage>
        <taxon>Bacteria</taxon>
        <taxon>Pseudomonadati</taxon>
        <taxon>Verrucomicrobiota</taxon>
        <taxon>Verrucomicrobiia</taxon>
        <taxon>Verrucomicrobiales</taxon>
        <taxon>Akkermansiaceae</taxon>
        <taxon>Akkermansia</taxon>
    </lineage>
</organism>
<dbReference type="GO" id="GO:0051539">
    <property type="term" value="F:4 iron, 4 sulfur cluster binding"/>
    <property type="evidence" value="ECO:0007669"/>
    <property type="project" value="UniProtKB-KW"/>
</dbReference>
<dbReference type="InterPro" id="IPR004430">
    <property type="entry name" value="3-IsopropMal_deHydase_lsu"/>
</dbReference>
<evidence type="ECO:0000256" key="5">
    <source>
        <dbReference type="ARBA" id="ARBA00022485"/>
    </source>
</evidence>
<gene>
    <name evidence="12 15" type="primary">leuC</name>
    <name evidence="15" type="ORF">CXU22_03760</name>
</gene>
<dbReference type="Gene3D" id="3.30.499.10">
    <property type="entry name" value="Aconitase, domain 3"/>
    <property type="match status" value="2"/>
</dbReference>
<evidence type="ECO:0000256" key="4">
    <source>
        <dbReference type="ARBA" id="ARBA00022430"/>
    </source>
</evidence>
<dbReference type="GO" id="GO:0009098">
    <property type="term" value="P:L-leucine biosynthetic process"/>
    <property type="evidence" value="ECO:0007669"/>
    <property type="project" value="UniProtKB-UniRule"/>
</dbReference>
<comment type="catalytic activity">
    <reaction evidence="1 12">
        <text>(2R,3S)-3-isopropylmalate = (2S)-2-isopropylmalate</text>
        <dbReference type="Rhea" id="RHEA:32287"/>
        <dbReference type="ChEBI" id="CHEBI:1178"/>
        <dbReference type="ChEBI" id="CHEBI:35121"/>
        <dbReference type="EC" id="4.2.1.33"/>
    </reaction>
</comment>
<keyword evidence="8 12" id="KW-0408">Iron</keyword>
<evidence type="ECO:0000259" key="14">
    <source>
        <dbReference type="Pfam" id="PF00330"/>
    </source>
</evidence>
<keyword evidence="10 12" id="KW-0456">Lyase</keyword>
<evidence type="ECO:0000256" key="13">
    <source>
        <dbReference type="SAM" id="MobiDB-lite"/>
    </source>
</evidence>
<evidence type="ECO:0000256" key="7">
    <source>
        <dbReference type="ARBA" id="ARBA00022723"/>
    </source>
</evidence>
<dbReference type="CDD" id="cd01583">
    <property type="entry name" value="IPMI"/>
    <property type="match status" value="1"/>
</dbReference>
<dbReference type="UniPathway" id="UPA00048">
    <property type="reaction ID" value="UER00071"/>
</dbReference>
<dbReference type="InterPro" id="IPR001030">
    <property type="entry name" value="Acoase/IPM_deHydtase_lsu_aba"/>
</dbReference>
<dbReference type="EMBL" id="PJKA01000006">
    <property type="protein sequence ID" value="PNC18921.1"/>
    <property type="molecule type" value="Genomic_DNA"/>
</dbReference>
<comment type="pathway">
    <text evidence="3 12">Amino-acid biosynthesis; L-leucine biosynthesis; L-leucine from 3-methyl-2-oxobutanoate: step 2/4.</text>
</comment>
<comment type="function">
    <text evidence="2 12">Catalyzes the isomerization between 2-isopropylmalate and 3-isopropylmalate, via the formation of 2-isopropylmaleate.</text>
</comment>
<evidence type="ECO:0000256" key="10">
    <source>
        <dbReference type="ARBA" id="ARBA00023239"/>
    </source>
</evidence>
<dbReference type="PRINTS" id="PR00415">
    <property type="entry name" value="ACONITASE"/>
</dbReference>
<dbReference type="RefSeq" id="WP_102712700.1">
    <property type="nucleotide sequence ID" value="NZ_PJKA01000006.1"/>
</dbReference>
<feature type="binding site" evidence="12">
    <location>
        <position position="347"/>
    </location>
    <ligand>
        <name>[4Fe-4S] cluster</name>
        <dbReference type="ChEBI" id="CHEBI:49883"/>
    </ligand>
</feature>
<dbReference type="AlphaFoldDB" id="A0A2N8HF76"/>
<dbReference type="SUPFAM" id="SSF53732">
    <property type="entry name" value="Aconitase iron-sulfur domain"/>
    <property type="match status" value="1"/>
</dbReference>
<dbReference type="InterPro" id="IPR050067">
    <property type="entry name" value="IPM_dehydratase_rel_enz"/>
</dbReference>
<dbReference type="NCBIfam" id="NF009116">
    <property type="entry name" value="PRK12466.1"/>
    <property type="match status" value="1"/>
</dbReference>
<comment type="caution">
    <text evidence="15">The sequence shown here is derived from an EMBL/GenBank/DDBJ whole genome shotgun (WGS) entry which is preliminary data.</text>
</comment>
<dbReference type="HAMAP" id="MF_01026">
    <property type="entry name" value="LeuC_type1"/>
    <property type="match status" value="1"/>
</dbReference>
<evidence type="ECO:0000256" key="11">
    <source>
        <dbReference type="ARBA" id="ARBA00023304"/>
    </source>
</evidence>
<evidence type="ECO:0000256" key="8">
    <source>
        <dbReference type="ARBA" id="ARBA00023004"/>
    </source>
</evidence>
<dbReference type="NCBIfam" id="NF004016">
    <property type="entry name" value="PRK05478.1"/>
    <property type="match status" value="1"/>
</dbReference>
<evidence type="ECO:0000313" key="16">
    <source>
        <dbReference type="Proteomes" id="UP000236000"/>
    </source>
</evidence>
<dbReference type="GO" id="GO:0003861">
    <property type="term" value="F:3-isopropylmalate dehydratase activity"/>
    <property type="evidence" value="ECO:0007669"/>
    <property type="project" value="UniProtKB-UniRule"/>
</dbReference>
<dbReference type="InterPro" id="IPR018136">
    <property type="entry name" value="Aconitase_4Fe-4S_BS"/>
</dbReference>
<keyword evidence="7 12" id="KW-0479">Metal-binding</keyword>
<dbReference type="Pfam" id="PF00330">
    <property type="entry name" value="Aconitase"/>
    <property type="match status" value="1"/>
</dbReference>
<dbReference type="PANTHER" id="PTHR43822:SF9">
    <property type="entry name" value="3-ISOPROPYLMALATE DEHYDRATASE"/>
    <property type="match status" value="1"/>
</dbReference>
<accession>A0A2N8HF76</accession>
<dbReference type="NCBIfam" id="TIGR00170">
    <property type="entry name" value="leuC"/>
    <property type="match status" value="1"/>
</dbReference>
<name>A0A2N8HF76_9BACT</name>
<evidence type="ECO:0000313" key="15">
    <source>
        <dbReference type="EMBL" id="PNC18921.1"/>
    </source>
</evidence>
<feature type="region of interest" description="Disordered" evidence="13">
    <location>
        <begin position="293"/>
        <end position="314"/>
    </location>
</feature>
<dbReference type="Proteomes" id="UP000236000">
    <property type="component" value="Unassembled WGS sequence"/>
</dbReference>
<keyword evidence="4 12" id="KW-0432">Leucine biosynthesis</keyword>
<evidence type="ECO:0000256" key="3">
    <source>
        <dbReference type="ARBA" id="ARBA00004729"/>
    </source>
</evidence>
<evidence type="ECO:0000256" key="2">
    <source>
        <dbReference type="ARBA" id="ARBA00002695"/>
    </source>
</evidence>
<keyword evidence="9 12" id="KW-0411">Iron-sulfur</keyword>
<evidence type="ECO:0000256" key="6">
    <source>
        <dbReference type="ARBA" id="ARBA00022605"/>
    </source>
</evidence>
<feature type="compositionally biased region" description="Polar residues" evidence="13">
    <location>
        <begin position="294"/>
        <end position="307"/>
    </location>
</feature>
<dbReference type="EC" id="4.2.1.33" evidence="12"/>
<dbReference type="GO" id="GO:0046872">
    <property type="term" value="F:metal ion binding"/>
    <property type="evidence" value="ECO:0007669"/>
    <property type="project" value="UniProtKB-KW"/>
</dbReference>
<dbReference type="OrthoDB" id="9802769at2"/>
<evidence type="ECO:0000256" key="12">
    <source>
        <dbReference type="HAMAP-Rule" id="MF_01026"/>
    </source>
</evidence>
<dbReference type="InterPro" id="IPR015931">
    <property type="entry name" value="Acnase/IPM_dHydase_lsu_aba_1/3"/>
</dbReference>
<comment type="similarity">
    <text evidence="12">Belongs to the aconitase/IPM isomerase family. LeuC type 1 subfamily.</text>
</comment>
<dbReference type="InterPro" id="IPR033941">
    <property type="entry name" value="IPMI_cat"/>
</dbReference>
<feature type="domain" description="Aconitase/3-isopropylmalate dehydratase large subunit alpha/beta/alpha" evidence="14">
    <location>
        <begin position="7"/>
        <end position="458"/>
    </location>
</feature>
<dbReference type="InterPro" id="IPR036008">
    <property type="entry name" value="Aconitase_4Fe-4S_dom"/>
</dbReference>
<comment type="subunit">
    <text evidence="12">Heterodimer of LeuC and LeuD.</text>
</comment>
<feature type="binding site" evidence="12">
    <location>
        <position position="410"/>
    </location>
    <ligand>
        <name>[4Fe-4S] cluster</name>
        <dbReference type="ChEBI" id="CHEBI:49883"/>
    </ligand>
</feature>
<protein>
    <recommendedName>
        <fullName evidence="12">3-isopropylmalate dehydratase large subunit</fullName>
        <ecNumber evidence="12">4.2.1.33</ecNumber>
    </recommendedName>
    <alternativeName>
        <fullName evidence="12">Alpha-IPM isomerase</fullName>
        <shortName evidence="12">IPMI</shortName>
    </alternativeName>
    <alternativeName>
        <fullName evidence="12">Isopropylmalate isomerase</fullName>
    </alternativeName>
</protein>
<keyword evidence="11 12" id="KW-0100">Branched-chain amino acid biosynthesis</keyword>
<reference evidence="15 16" key="1">
    <citation type="journal article" date="2017" name="BMC Genomics">
        <title>Genome sequencing of 39 Akkermansia muciniphila isolates reveals its population structure, genomic and functional diverisity, and global distribution in mammalian gut microbiotas.</title>
        <authorList>
            <person name="Guo X."/>
            <person name="Li S."/>
            <person name="Zhang J."/>
            <person name="Wu F."/>
            <person name="Li X."/>
            <person name="Wu D."/>
            <person name="Zhang M."/>
            <person name="Ou Z."/>
            <person name="Jie Z."/>
            <person name="Yan Q."/>
            <person name="Li P."/>
            <person name="Yi J."/>
            <person name="Peng Y."/>
        </authorList>
    </citation>
    <scope>NUCLEOTIDE SEQUENCE [LARGE SCALE GENOMIC DNA]</scope>
    <source>
        <strain evidence="15 16">GP24</strain>
    </source>
</reference>
<proteinExistence type="inferred from homology"/>
<sequence>MGKTLFQKIWDAHSVGILPDGRTQMFIATHLLHEVTSPQAFGMVRDLGLAVRHPERTFATVDHIIPTDNQAEPFADATADAMIKELRRNCAENGIRFFDLPTGLQGIVHMVGPELGITQPGMTIVCGDSHTATHGAFGSIAMGIGTTQVRDVLATQTMALSPLKVRRINVNGKLAPGVRAKDVALHIIGLLGAKGGLGFAYEYGGSVIDAMSMDERMTLCNMSIEGAARCGYVNPDQTTVEYIKGRLFAPTGADWDKAVERWLGFASDADAEYDEIVEIDGAAIEPTVTWGISPDQNTGISGSTPSPASAKDDDERKMINEALEYMKFPAEMPLKGLPVQVCFVGSCTNGRISDFREVAALIKGRHVAPGVRALAVPGSQMTAKQCEEEGIADIFREAGFEWRLAGCSMCLAMNPDKLQGDQLCASSSNRNFKGRQGSPTGRTLLMSPAMVAAAALTGKVCDAREVFSFN</sequence>